<dbReference type="GO" id="GO:0009279">
    <property type="term" value="C:cell outer membrane"/>
    <property type="evidence" value="ECO:0007669"/>
    <property type="project" value="UniProtKB-SubCell"/>
</dbReference>
<evidence type="ECO:0000313" key="13">
    <source>
        <dbReference type="Proteomes" id="UP001214201"/>
    </source>
</evidence>
<evidence type="ECO:0000256" key="2">
    <source>
        <dbReference type="ARBA" id="ARBA00009509"/>
    </source>
</evidence>
<dbReference type="PANTHER" id="PTHR30046">
    <property type="entry name" value="FLAGELLAR M-RING PROTEIN"/>
    <property type="match status" value="1"/>
</dbReference>
<evidence type="ECO:0000313" key="10">
    <source>
        <dbReference type="EMBL" id="PPU72455.1"/>
    </source>
</evidence>
<sequence>MRSIRYVVVLLLVLLLSACSQQLYSGLTENDANDMLAVLLRAGVDAEKVTPDDGKTWAINAPRDQVSYSLDVLRTHGMPHQRHANLGEMFKKDGLISTPTEERVRFIYGVSQQLSQTLSNIDGVIAADVEIVLPNNDPLSTSIKPSSAAVFIKFNVGSDLTSLVPSIKTLVVHSVEGLSYENVSVTMVPGGVEGDAGFGTSVPARSLVLPWAAGGGLVLCLAVGAVRFWYWPSARAGRWSGLQRLRQLGRKRKVETGG</sequence>
<dbReference type="GO" id="GO:0009306">
    <property type="term" value="P:protein secretion"/>
    <property type="evidence" value="ECO:0007669"/>
    <property type="project" value="InterPro"/>
</dbReference>
<evidence type="ECO:0000256" key="5">
    <source>
        <dbReference type="ARBA" id="ARBA00023139"/>
    </source>
</evidence>
<dbReference type="EMBL" id="MDED01000050">
    <property type="protein sequence ID" value="PPU72455.1"/>
    <property type="molecule type" value="Genomic_DNA"/>
</dbReference>
<dbReference type="PROSITE" id="PS51257">
    <property type="entry name" value="PROKAR_LIPOPROTEIN"/>
    <property type="match status" value="1"/>
</dbReference>
<evidence type="ECO:0000256" key="8">
    <source>
        <dbReference type="RuleBase" id="RU364102"/>
    </source>
</evidence>
<evidence type="ECO:0000313" key="12">
    <source>
        <dbReference type="Proteomes" id="UP000239561"/>
    </source>
</evidence>
<dbReference type="Gene3D" id="3.30.70.1530">
    <property type="entry name" value="Hypothetical protein rpa1041"/>
    <property type="match status" value="1"/>
</dbReference>
<reference evidence="11 13" key="2">
    <citation type="submission" date="2021-08" db="EMBL/GenBank/DDBJ databases">
        <title>Genome sequences of Xanthomonas cucurbitae isolates from 5 Midwestern US states.</title>
        <authorList>
            <person name="Hind S.R."/>
        </authorList>
    </citation>
    <scope>NUCLEOTIDE SEQUENCE [LARGE SCALE GENOMIC DNA]</scope>
    <source>
        <strain evidence="11 13">OH_261</strain>
    </source>
</reference>
<dbReference type="InterPro" id="IPR043427">
    <property type="entry name" value="YscJ/FliF"/>
</dbReference>
<keyword evidence="6 8" id="KW-0998">Cell outer membrane</keyword>
<keyword evidence="13" id="KW-1185">Reference proteome</keyword>
<dbReference type="PRINTS" id="PR01338">
    <property type="entry name" value="TYPE3OMKPROT"/>
</dbReference>
<dbReference type="EMBL" id="CP082214">
    <property type="protein sequence ID" value="WDM71108.1"/>
    <property type="molecule type" value="Genomic_DNA"/>
</dbReference>
<feature type="signal peptide" evidence="8">
    <location>
        <begin position="1"/>
        <end position="25"/>
    </location>
</feature>
<dbReference type="InterPro" id="IPR045851">
    <property type="entry name" value="AMP-bd_C_sf"/>
</dbReference>
<feature type="domain" description="Flagellar M-ring N-terminal" evidence="9">
    <location>
        <begin position="21"/>
        <end position="188"/>
    </location>
</feature>
<keyword evidence="7 8" id="KW-0449">Lipoprotein</keyword>
<protein>
    <recommendedName>
        <fullName evidence="8">Lipoprotein</fullName>
    </recommendedName>
</protein>
<evidence type="ECO:0000259" key="9">
    <source>
        <dbReference type="Pfam" id="PF01514"/>
    </source>
</evidence>
<keyword evidence="8" id="KW-1133">Transmembrane helix</keyword>
<evidence type="ECO:0000256" key="3">
    <source>
        <dbReference type="ARBA" id="ARBA00022729"/>
    </source>
</evidence>
<keyword evidence="8" id="KW-0812">Transmembrane</keyword>
<dbReference type="InterPro" id="IPR006182">
    <property type="entry name" value="FliF_N_dom"/>
</dbReference>
<feature type="transmembrane region" description="Helical" evidence="8">
    <location>
        <begin position="208"/>
        <end position="230"/>
    </location>
</feature>
<comment type="similarity">
    <text evidence="2 8">Belongs to the YscJ lipoprotein family.</text>
</comment>
<organism evidence="10 12">
    <name type="scientific">Xanthomonas cucurbitae</name>
    <dbReference type="NCBI Taxonomy" id="56453"/>
    <lineage>
        <taxon>Bacteria</taxon>
        <taxon>Pseudomonadati</taxon>
        <taxon>Pseudomonadota</taxon>
        <taxon>Gammaproteobacteria</taxon>
        <taxon>Lysobacterales</taxon>
        <taxon>Lysobacteraceae</taxon>
        <taxon>Xanthomonas</taxon>
    </lineage>
</organism>
<evidence type="ECO:0000313" key="11">
    <source>
        <dbReference type="EMBL" id="WDM71108.1"/>
    </source>
</evidence>
<dbReference type="Pfam" id="PF01514">
    <property type="entry name" value="YscJ_FliF"/>
    <property type="match status" value="1"/>
</dbReference>
<evidence type="ECO:0000256" key="4">
    <source>
        <dbReference type="ARBA" id="ARBA00023136"/>
    </source>
</evidence>
<evidence type="ECO:0000256" key="1">
    <source>
        <dbReference type="ARBA" id="ARBA00004459"/>
    </source>
</evidence>
<keyword evidence="3 8" id="KW-0732">Signal</keyword>
<gene>
    <name evidence="11" type="primary">sctJ</name>
    <name evidence="11" type="ORF">K6978_17365</name>
    <name evidence="10" type="ORF">XcuCFBP2542_17220</name>
</gene>
<dbReference type="PANTHER" id="PTHR30046:SF2">
    <property type="entry name" value="YOP PROTEINS TRANSLOCATION LIPOPROTEIN J"/>
    <property type="match status" value="1"/>
</dbReference>
<name>A0A2S7DF60_9XANT</name>
<accession>A0A2S7DF60</accession>
<dbReference type="Proteomes" id="UP001214201">
    <property type="component" value="Chromosome"/>
</dbReference>
<dbReference type="AlphaFoldDB" id="A0A2S7DF60"/>
<dbReference type="RefSeq" id="WP_104605279.1">
    <property type="nucleotide sequence ID" value="NZ_CP082213.1"/>
</dbReference>
<keyword evidence="4 8" id="KW-0472">Membrane</keyword>
<comment type="subcellular location">
    <subcellularLocation>
        <location evidence="1">Cell outer membrane</location>
        <topology evidence="1">Lipid-anchor</topology>
    </subcellularLocation>
</comment>
<dbReference type="InterPro" id="IPR003282">
    <property type="entry name" value="T3SS_SctJ"/>
</dbReference>
<reference evidence="10 12" key="1">
    <citation type="submission" date="2016-08" db="EMBL/GenBank/DDBJ databases">
        <authorList>
            <person name="Seilhamer J.J."/>
        </authorList>
    </citation>
    <scope>NUCLEOTIDE SEQUENCE [LARGE SCALE GENOMIC DNA]</scope>
    <source>
        <strain evidence="10 12">CFBP2542</strain>
    </source>
</reference>
<evidence type="ECO:0000256" key="7">
    <source>
        <dbReference type="ARBA" id="ARBA00023288"/>
    </source>
</evidence>
<evidence type="ECO:0000256" key="6">
    <source>
        <dbReference type="ARBA" id="ARBA00023237"/>
    </source>
</evidence>
<keyword evidence="5 8" id="KW-0564">Palmitate</keyword>
<dbReference type="Gene3D" id="3.30.300.30">
    <property type="match status" value="1"/>
</dbReference>
<proteinExistence type="inferred from homology"/>
<dbReference type="Proteomes" id="UP000239561">
    <property type="component" value="Unassembled WGS sequence"/>
</dbReference>
<feature type="chain" id="PRO_5015369496" description="Lipoprotein" evidence="8">
    <location>
        <begin position="26"/>
        <end position="258"/>
    </location>
</feature>
<dbReference type="NCBIfam" id="TIGR02544">
    <property type="entry name" value="III_secr_YscJ"/>
    <property type="match status" value="1"/>
</dbReference>